<dbReference type="InterPro" id="IPR025738">
    <property type="entry name" value="BatD"/>
</dbReference>
<evidence type="ECO:0000313" key="3">
    <source>
        <dbReference type="EMBL" id="GAL16995.1"/>
    </source>
</evidence>
<comment type="caution">
    <text evidence="3">The sequence shown here is derived from an EMBL/GenBank/DDBJ whole genome shotgun (WGS) entry which is preliminary data.</text>
</comment>
<evidence type="ECO:0000256" key="1">
    <source>
        <dbReference type="SAM" id="Phobius"/>
    </source>
</evidence>
<dbReference type="Pfam" id="PF13584">
    <property type="entry name" value="BatD"/>
    <property type="match status" value="1"/>
</dbReference>
<evidence type="ECO:0000313" key="4">
    <source>
        <dbReference type="Proteomes" id="UP000029228"/>
    </source>
</evidence>
<dbReference type="EMBL" id="BBMR01000001">
    <property type="protein sequence ID" value="GAL16995.1"/>
    <property type="molecule type" value="Genomic_DNA"/>
</dbReference>
<evidence type="ECO:0000256" key="2">
    <source>
        <dbReference type="SAM" id="SignalP"/>
    </source>
</evidence>
<keyword evidence="1" id="KW-0472">Membrane</keyword>
<dbReference type="PANTHER" id="PTHR40940">
    <property type="entry name" value="PROTEIN BATD-RELATED"/>
    <property type="match status" value="1"/>
</dbReference>
<dbReference type="STRING" id="990268.JCM19235_5544"/>
<organism evidence="3 4">
    <name type="scientific">Vibrio maritimus</name>
    <dbReference type="NCBI Taxonomy" id="990268"/>
    <lineage>
        <taxon>Bacteria</taxon>
        <taxon>Pseudomonadati</taxon>
        <taxon>Pseudomonadota</taxon>
        <taxon>Gammaproteobacteria</taxon>
        <taxon>Vibrionales</taxon>
        <taxon>Vibrionaceae</taxon>
        <taxon>Vibrio</taxon>
    </lineage>
</organism>
<keyword evidence="1" id="KW-1133">Transmembrane helix</keyword>
<proteinExistence type="predicted"/>
<keyword evidence="4" id="KW-1185">Reference proteome</keyword>
<reference evidence="3 4" key="1">
    <citation type="submission" date="2014-09" db="EMBL/GenBank/DDBJ databases">
        <title>Vibrio maritimus JCM 19235. (C45) whole genome shotgun sequence.</title>
        <authorList>
            <person name="Sawabe T."/>
            <person name="Meirelles P."/>
            <person name="Nakanishi M."/>
            <person name="Sayaka M."/>
            <person name="Hattori M."/>
            <person name="Ohkuma M."/>
        </authorList>
    </citation>
    <scope>NUCLEOTIDE SEQUENCE [LARGE SCALE GENOMIC DNA]</scope>
    <source>
        <strain evidence="4">JCM19235</strain>
    </source>
</reference>
<dbReference type="OrthoDB" id="5293418at2"/>
<dbReference type="Proteomes" id="UP000029228">
    <property type="component" value="Unassembled WGS sequence"/>
</dbReference>
<keyword evidence="1" id="KW-0812">Transmembrane</keyword>
<accession>A0A090RNN2</accession>
<name>A0A090RNN2_9VIBR</name>
<feature type="signal peptide" evidence="2">
    <location>
        <begin position="1"/>
        <end position="25"/>
    </location>
</feature>
<protein>
    <submittedName>
        <fullName evidence="3">BatD</fullName>
    </submittedName>
</protein>
<feature type="chain" id="PRO_5001863017" evidence="2">
    <location>
        <begin position="26"/>
        <end position="556"/>
    </location>
</feature>
<dbReference type="AlphaFoldDB" id="A0A090RNN2"/>
<gene>
    <name evidence="3" type="ORF">JCM19235_5544</name>
</gene>
<feature type="transmembrane region" description="Helical" evidence="1">
    <location>
        <begin position="415"/>
        <end position="436"/>
    </location>
</feature>
<keyword evidence="2" id="KW-0732">Signal</keyword>
<dbReference type="PANTHER" id="PTHR40940:SF1">
    <property type="entry name" value="PROTEIN BATD"/>
    <property type="match status" value="1"/>
</dbReference>
<sequence>MKSRLSFLRPLIVILTILTSYNALALNVSASVTKTNVSKDEVIQLKIMADEKLDGSKVNFDALGDEFFMGRPNFSSSVNILNGTRTDSSIWTIAIAPQRLGKIVIPSFDVDGFKTSPITLNVTMDEQTPTTDDLIEVRTQLSKSELYPKESTILDTRIIVKVDPRLLQNPALSDPIATGLGIEPIAEPKQYQAVMDGVEVLIVDQSYRVTAKESGDFTITAPTLRGGVLYGNNRNGSTKILSLDGKAPQVSINVLPIPDDYNGIWLPTASLTAEQSWTLDNGEELTSKSVTLQTGDALTRTISVTAQGVSQEQMPALTITNPRAFRVYPEKPSFISNPDGSVTMTMKQVLIAKSVDKVKLPAFDIQWWNTKEKKADVTTLAGLEVDIEQGEGTVPALPSTSAVVPATSQTITDTGIWPTLTALFAVLWLTFVFLWYRERSRAPKTASKEAFSTGKNRNTAEKDQFIEAIKSGDPILAQSCFEQWRKQEHLPEDFVTFAQSELNTMSERALGQSSGAWDDKQLIERTEKLKLASNEVDAWQDSNLLKQKRRSIGAPF</sequence>